<dbReference type="InterPro" id="IPR002347">
    <property type="entry name" value="SDR_fam"/>
</dbReference>
<dbReference type="PANTHER" id="PTHR42879">
    <property type="entry name" value="3-OXOACYL-(ACYL-CARRIER-PROTEIN) REDUCTASE"/>
    <property type="match status" value="1"/>
</dbReference>
<dbReference type="InterPro" id="IPR036291">
    <property type="entry name" value="NAD(P)-bd_dom_sf"/>
</dbReference>
<organism evidence="4">
    <name type="scientific">uncultured bacterium DX-7F-24</name>
    <dbReference type="NCBI Taxonomy" id="1292054"/>
    <lineage>
        <taxon>Bacteria</taxon>
        <taxon>environmental samples</taxon>
    </lineage>
</organism>
<dbReference type="GO" id="GO:0016491">
    <property type="term" value="F:oxidoreductase activity"/>
    <property type="evidence" value="ECO:0007669"/>
    <property type="project" value="UniProtKB-KW"/>
</dbReference>
<dbReference type="Pfam" id="PF13561">
    <property type="entry name" value="adh_short_C2"/>
    <property type="match status" value="1"/>
</dbReference>
<feature type="domain" description="Ketoreductase" evidence="3">
    <location>
        <begin position="5"/>
        <end position="192"/>
    </location>
</feature>
<dbReference type="EMBL" id="JX308285">
    <property type="protein sequence ID" value="AGF34125.1"/>
    <property type="molecule type" value="Genomic_DNA"/>
</dbReference>
<keyword evidence="2" id="KW-0560">Oxidoreductase</keyword>
<dbReference type="InterPro" id="IPR020904">
    <property type="entry name" value="Sc_DH/Rdtase_CS"/>
</dbReference>
<evidence type="ECO:0000259" key="3">
    <source>
        <dbReference type="SMART" id="SM00822"/>
    </source>
</evidence>
<evidence type="ECO:0000313" key="4">
    <source>
        <dbReference type="EMBL" id="AGF34125.1"/>
    </source>
</evidence>
<protein>
    <submittedName>
        <fullName evidence="4">3-ketoacyl-CoA reductase PhaB</fullName>
    </submittedName>
</protein>
<dbReference type="AlphaFoldDB" id="M1KET5"/>
<sequence length="246" mass="25413">MTAAKTVVVTGATRGIGRAIADRLAHAGWRVIGTYRRDRGDGDRHPPLAGEIAPAPAIAFVRMDLGSDASVGAAARAIAARAGRLDAIINNAGTTDDGAFLAMEEGRVAALLQANLFGTIRLTRALLPLLRGGSDASVVNIASLAGVAGKEGQVSYAASKGGLIGFTKLLARRTSRTGVRANAVAPGFIATEMTGMLDDDMVRHIVHGTSLRRIGEPADVADAVTFLLGARYVNGTTIKVDGGFKR</sequence>
<name>M1KET5_9BACT</name>
<dbReference type="PANTHER" id="PTHR42879:SF2">
    <property type="entry name" value="3-OXOACYL-[ACYL-CARRIER-PROTEIN] REDUCTASE FABG"/>
    <property type="match status" value="1"/>
</dbReference>
<dbReference type="PRINTS" id="PR00081">
    <property type="entry name" value="GDHRDH"/>
</dbReference>
<dbReference type="InterPro" id="IPR050259">
    <property type="entry name" value="SDR"/>
</dbReference>
<dbReference type="PRINTS" id="PR00080">
    <property type="entry name" value="SDRFAMILY"/>
</dbReference>
<dbReference type="InterPro" id="IPR057326">
    <property type="entry name" value="KR_dom"/>
</dbReference>
<dbReference type="PROSITE" id="PS00061">
    <property type="entry name" value="ADH_SHORT"/>
    <property type="match status" value="1"/>
</dbReference>
<dbReference type="Gene3D" id="3.40.50.720">
    <property type="entry name" value="NAD(P)-binding Rossmann-like Domain"/>
    <property type="match status" value="1"/>
</dbReference>
<proteinExistence type="inferred from homology"/>
<dbReference type="GO" id="GO:0032787">
    <property type="term" value="P:monocarboxylic acid metabolic process"/>
    <property type="evidence" value="ECO:0007669"/>
    <property type="project" value="UniProtKB-ARBA"/>
</dbReference>
<dbReference type="SMART" id="SM00822">
    <property type="entry name" value="PKS_KR"/>
    <property type="match status" value="1"/>
</dbReference>
<dbReference type="FunFam" id="3.40.50.720:FF:000173">
    <property type="entry name" value="3-oxoacyl-[acyl-carrier protein] reductase"/>
    <property type="match status" value="1"/>
</dbReference>
<reference evidence="4" key="1">
    <citation type="journal article" date="2013" name="Appl. Environ. Microbiol.">
        <title>RubisCO Gene Clusters Found in a Metagenome Microarray from Acid Mine Drainage.</title>
        <authorList>
            <person name="Guo X."/>
            <person name="Yin H."/>
            <person name="Cong J."/>
            <person name="Dai Z."/>
            <person name="Liang Y."/>
            <person name="Liu X."/>
        </authorList>
    </citation>
    <scope>NUCLEOTIDE SEQUENCE</scope>
</reference>
<evidence type="ECO:0000256" key="1">
    <source>
        <dbReference type="ARBA" id="ARBA00006484"/>
    </source>
</evidence>
<comment type="similarity">
    <text evidence="1">Belongs to the short-chain dehydrogenases/reductases (SDR) family.</text>
</comment>
<accession>M1KET5</accession>
<dbReference type="SUPFAM" id="SSF51735">
    <property type="entry name" value="NAD(P)-binding Rossmann-fold domains"/>
    <property type="match status" value="1"/>
</dbReference>
<evidence type="ECO:0000256" key="2">
    <source>
        <dbReference type="ARBA" id="ARBA00023002"/>
    </source>
</evidence>